<evidence type="ECO:0000313" key="1">
    <source>
        <dbReference type="EMBL" id="THF74612.1"/>
    </source>
</evidence>
<sequence>MAGRIWLIEGIRPLDRQLRGEDGGSGIRNGLPEPGERLRGDVLIRLGRDEAPAFERFGQAQGAWLWNGRAEQVLQLGQAETARRLRREGFVTAFSAERDVRRATGGRPAAGPRPWKGPTDGFAAGGGASTFRVFVFGLDTAHVEPYPLEFRRARELERRLARASARALYVLGLDSGTVVWRVGRDGRLGAISSLSPWLEDEGEEWREKLGEGLASFANDWAVEHRMPVRVTLGADPEFALLSAEGKIVPASRYLPKRGAAGCDSMRVGGTIRWPLGELRPTPSADPKELAEALRRLLARSAALTAGAAVSFRAGAAPVRGLPLGGHLHVSGAALTGERLRALDNAVALPLRLLEPPEANRRRPRYGSLGDYRPKSHGGFEYRTPPSWLVSPRLARGTLALAKVAAEHSRLLADDRPLDDDRMRDAFYGGDRRRLMEGAERIYQAVRETPGYAAYREEIDPLFRAIGEGRHWDETVDLRRKWRIPIPYSPPTRN</sequence>
<proteinExistence type="predicted"/>
<evidence type="ECO:0000313" key="2">
    <source>
        <dbReference type="Proteomes" id="UP000310636"/>
    </source>
</evidence>
<dbReference type="Pfam" id="PF14395">
    <property type="entry name" value="COOH-NH2_lig"/>
    <property type="match status" value="1"/>
</dbReference>
<dbReference type="InterPro" id="IPR025681">
    <property type="entry name" value="COOH-NH2_lig"/>
</dbReference>
<reference evidence="1 2" key="1">
    <citation type="submission" date="2019-04" db="EMBL/GenBank/DDBJ databases">
        <title>Cohnella sp. nov. isolated from preserved vegetables.</title>
        <authorList>
            <person name="Lin S.-Y."/>
            <person name="Hung M.-H."/>
            <person name="Young C.-C."/>
        </authorList>
    </citation>
    <scope>NUCLEOTIDE SEQUENCE [LARGE SCALE GENOMIC DNA]</scope>
    <source>
        <strain evidence="1 2">CC-MHH1044</strain>
    </source>
</reference>
<dbReference type="EMBL" id="SSOB01000039">
    <property type="protein sequence ID" value="THF74612.1"/>
    <property type="molecule type" value="Genomic_DNA"/>
</dbReference>
<protein>
    <recommendedName>
        <fullName evidence="3">PhiEco32-like amidoligase-type 2 protein</fullName>
    </recommendedName>
</protein>
<evidence type="ECO:0008006" key="3">
    <source>
        <dbReference type="Google" id="ProtNLM"/>
    </source>
</evidence>
<dbReference type="AlphaFoldDB" id="A0A4S4BJ11"/>
<dbReference type="RefSeq" id="WP_136372509.1">
    <property type="nucleotide sequence ID" value="NZ_SSOB01000039.1"/>
</dbReference>
<gene>
    <name evidence="1" type="ORF">E6C55_24750</name>
</gene>
<organism evidence="1 2">
    <name type="scientific">Cohnella fermenti</name>
    <dbReference type="NCBI Taxonomy" id="2565925"/>
    <lineage>
        <taxon>Bacteria</taxon>
        <taxon>Bacillati</taxon>
        <taxon>Bacillota</taxon>
        <taxon>Bacilli</taxon>
        <taxon>Bacillales</taxon>
        <taxon>Paenibacillaceae</taxon>
        <taxon>Cohnella</taxon>
    </lineage>
</organism>
<comment type="caution">
    <text evidence="1">The sequence shown here is derived from an EMBL/GenBank/DDBJ whole genome shotgun (WGS) entry which is preliminary data.</text>
</comment>
<keyword evidence="2" id="KW-1185">Reference proteome</keyword>
<dbReference type="OrthoDB" id="2078085at2"/>
<name>A0A4S4BJ11_9BACL</name>
<accession>A0A4S4BJ11</accession>
<dbReference type="Proteomes" id="UP000310636">
    <property type="component" value="Unassembled WGS sequence"/>
</dbReference>